<accession>A0ABR8N1V7</accession>
<name>A0ABR8N1V7_9BACL</name>
<dbReference type="EMBL" id="JACXZA010000008">
    <property type="protein sequence ID" value="MBD3922166.1"/>
    <property type="molecule type" value="Genomic_DNA"/>
</dbReference>
<dbReference type="Proteomes" id="UP000609346">
    <property type="component" value="Unassembled WGS sequence"/>
</dbReference>
<evidence type="ECO:0000313" key="1">
    <source>
        <dbReference type="EMBL" id="MBD3922166.1"/>
    </source>
</evidence>
<protein>
    <submittedName>
        <fullName evidence="1">Uncharacterized protein</fullName>
    </submittedName>
</protein>
<comment type="caution">
    <text evidence="1">The sequence shown here is derived from an EMBL/GenBank/DDBJ whole genome shotgun (WGS) entry which is preliminary data.</text>
</comment>
<reference evidence="1 2" key="1">
    <citation type="submission" date="2020-09" db="EMBL/GenBank/DDBJ databases">
        <title>Paenibacillus sp. strain PR3 16S rRNA gene Genome sequencing and assembly.</title>
        <authorList>
            <person name="Kim J."/>
        </authorList>
    </citation>
    <scope>NUCLEOTIDE SEQUENCE [LARGE SCALE GENOMIC DNA]</scope>
    <source>
        <strain evidence="1 2">PR3</strain>
    </source>
</reference>
<keyword evidence="2" id="KW-1185">Reference proteome</keyword>
<sequence length="124" mass="15054">MWGWDFLRQQKNQEGEKLREPISIIMNDGNAGRFDLLWDTFRANLDSLHLYKVEMEWVKSYTGERLDALSHYFDKLSRRERYELRFYTEYADLLLSLRKKLDTKGDDGIMQYMYFYSELLLGSR</sequence>
<proteinExistence type="predicted"/>
<organism evidence="1 2">
    <name type="scientific">Paenibacillus terricola</name>
    <dbReference type="NCBI Taxonomy" id="2763503"/>
    <lineage>
        <taxon>Bacteria</taxon>
        <taxon>Bacillati</taxon>
        <taxon>Bacillota</taxon>
        <taxon>Bacilli</taxon>
        <taxon>Bacillales</taxon>
        <taxon>Paenibacillaceae</taxon>
        <taxon>Paenibacillus</taxon>
    </lineage>
</organism>
<dbReference type="RefSeq" id="WP_224754022.1">
    <property type="nucleotide sequence ID" value="NZ_JACXZA010000008.1"/>
</dbReference>
<gene>
    <name evidence="1" type="ORF">H8B09_25650</name>
</gene>
<evidence type="ECO:0000313" key="2">
    <source>
        <dbReference type="Proteomes" id="UP000609346"/>
    </source>
</evidence>